<keyword evidence="5" id="KW-1185">Reference proteome</keyword>
<sequence length="269" mass="28007">MKWIVRLMTVAVVAMTAGVAPAADNETAVKLIADVPYADGGDPDRNKLDLYLPEGQTGAPVLVFFHGGGYTKGDRKDAAQFGRTLAKHGVAVAAAGYRLLPANKYPAPVEDGAKAVAWVKANASKYGLAADKLFVGGHSAGGHLASVLATDPKLNGGDIRGVVSLSGGYKIGPDRVSQYGGEEPARQASPLTHVRAGLPAFFLAYADKDNPGKDKQTAEFADALKANKVIATVYEAKGREHGTLLTKIADGDPTGEAVLAFIRKVAAKK</sequence>
<dbReference type="Pfam" id="PF20434">
    <property type="entry name" value="BD-FAE"/>
    <property type="match status" value="1"/>
</dbReference>
<feature type="domain" description="BD-FAE-like" evidence="3">
    <location>
        <begin position="48"/>
        <end position="151"/>
    </location>
</feature>
<dbReference type="GO" id="GO:0016787">
    <property type="term" value="F:hydrolase activity"/>
    <property type="evidence" value="ECO:0007669"/>
    <property type="project" value="UniProtKB-KW"/>
</dbReference>
<gene>
    <name evidence="4" type="ORF">FRUB_05104</name>
</gene>
<accession>A0A225DUW0</accession>
<dbReference type="SUPFAM" id="SSF53474">
    <property type="entry name" value="alpha/beta-Hydrolases"/>
    <property type="match status" value="1"/>
</dbReference>
<dbReference type="PANTHER" id="PTHR48081:SF33">
    <property type="entry name" value="KYNURENINE FORMAMIDASE"/>
    <property type="match status" value="1"/>
</dbReference>
<proteinExistence type="predicted"/>
<evidence type="ECO:0000256" key="2">
    <source>
        <dbReference type="SAM" id="SignalP"/>
    </source>
</evidence>
<dbReference type="Gene3D" id="3.40.50.1820">
    <property type="entry name" value="alpha/beta hydrolase"/>
    <property type="match status" value="1"/>
</dbReference>
<feature type="signal peptide" evidence="2">
    <location>
        <begin position="1"/>
        <end position="22"/>
    </location>
</feature>
<dbReference type="AlphaFoldDB" id="A0A225DUW0"/>
<dbReference type="Proteomes" id="UP000214646">
    <property type="component" value="Unassembled WGS sequence"/>
</dbReference>
<dbReference type="EMBL" id="NIDE01000008">
    <property type="protein sequence ID" value="OWK40185.1"/>
    <property type="molecule type" value="Genomic_DNA"/>
</dbReference>
<protein>
    <submittedName>
        <fullName evidence="4">Putative lipase</fullName>
    </submittedName>
</protein>
<name>A0A225DUW0_9BACT</name>
<evidence type="ECO:0000313" key="5">
    <source>
        <dbReference type="Proteomes" id="UP000214646"/>
    </source>
</evidence>
<dbReference type="InterPro" id="IPR049492">
    <property type="entry name" value="BD-FAE-like_dom"/>
</dbReference>
<feature type="chain" id="PRO_5012375291" evidence="2">
    <location>
        <begin position="23"/>
        <end position="269"/>
    </location>
</feature>
<evidence type="ECO:0000256" key="1">
    <source>
        <dbReference type="ARBA" id="ARBA00022801"/>
    </source>
</evidence>
<dbReference type="RefSeq" id="WP_161967585.1">
    <property type="nucleotide sequence ID" value="NZ_NIDE01000008.1"/>
</dbReference>
<dbReference type="InterPro" id="IPR029058">
    <property type="entry name" value="AB_hydrolase_fold"/>
</dbReference>
<dbReference type="PANTHER" id="PTHR48081">
    <property type="entry name" value="AB HYDROLASE SUPERFAMILY PROTEIN C4A8.06C"/>
    <property type="match status" value="1"/>
</dbReference>
<evidence type="ECO:0000259" key="3">
    <source>
        <dbReference type="Pfam" id="PF20434"/>
    </source>
</evidence>
<evidence type="ECO:0000313" key="4">
    <source>
        <dbReference type="EMBL" id="OWK40185.1"/>
    </source>
</evidence>
<comment type="caution">
    <text evidence="4">The sequence shown here is derived from an EMBL/GenBank/DDBJ whole genome shotgun (WGS) entry which is preliminary data.</text>
</comment>
<reference evidence="5" key="1">
    <citation type="submission" date="2017-06" db="EMBL/GenBank/DDBJ databases">
        <title>Genome analysis of Fimbriiglobus ruber SP5, the first member of the order Planctomycetales with confirmed chitinolytic capability.</title>
        <authorList>
            <person name="Ravin N.V."/>
            <person name="Rakitin A.L."/>
            <person name="Ivanova A.A."/>
            <person name="Beletsky A.V."/>
            <person name="Kulichevskaya I.S."/>
            <person name="Mardanov A.V."/>
            <person name="Dedysh S.N."/>
        </authorList>
    </citation>
    <scope>NUCLEOTIDE SEQUENCE [LARGE SCALE GENOMIC DNA]</scope>
    <source>
        <strain evidence="5">SP5</strain>
    </source>
</reference>
<dbReference type="OrthoDB" id="9806180at2"/>
<dbReference type="InterPro" id="IPR050300">
    <property type="entry name" value="GDXG_lipolytic_enzyme"/>
</dbReference>
<organism evidence="4 5">
    <name type="scientific">Fimbriiglobus ruber</name>
    <dbReference type="NCBI Taxonomy" id="1908690"/>
    <lineage>
        <taxon>Bacteria</taxon>
        <taxon>Pseudomonadati</taxon>
        <taxon>Planctomycetota</taxon>
        <taxon>Planctomycetia</taxon>
        <taxon>Gemmatales</taxon>
        <taxon>Gemmataceae</taxon>
        <taxon>Fimbriiglobus</taxon>
    </lineage>
</organism>
<keyword evidence="2" id="KW-0732">Signal</keyword>
<keyword evidence="1" id="KW-0378">Hydrolase</keyword>